<protein>
    <submittedName>
        <fullName evidence="1">Uncharacterized protein</fullName>
    </submittedName>
</protein>
<comment type="caution">
    <text evidence="1">The sequence shown here is derived from an EMBL/GenBank/DDBJ whole genome shotgun (WGS) entry which is preliminary data.</text>
</comment>
<proteinExistence type="predicted"/>
<dbReference type="RefSeq" id="WP_068668484.1">
    <property type="nucleotide sequence ID" value="NZ_LYPB01000084.1"/>
</dbReference>
<evidence type="ECO:0000313" key="2">
    <source>
        <dbReference type="Proteomes" id="UP000078454"/>
    </source>
</evidence>
<accession>A0A198A250</accession>
<dbReference type="STRING" id="1850517.A8708_22890"/>
<dbReference type="AlphaFoldDB" id="A0A198A250"/>
<reference evidence="1 2" key="1">
    <citation type="submission" date="2016-05" db="EMBL/GenBank/DDBJ databases">
        <title>Paenibacillus sp. 1ZS3-15 nov., isolated from the rhizosphere soil.</title>
        <authorList>
            <person name="Zhang X.X."/>
            <person name="Zhang J."/>
        </authorList>
    </citation>
    <scope>NUCLEOTIDE SEQUENCE [LARGE SCALE GENOMIC DNA]</scope>
    <source>
        <strain evidence="1 2">1ZS3-15</strain>
    </source>
</reference>
<name>A0A198A250_9BACL</name>
<sequence length="548" mass="62610">MTTIQQRQDEIIANIAQAAYKQPILSNGFLFEGDVRDNFYYASYLFAASVDSAITFEGDRVAAKAKAESVLLHLLQIQDQDPASSTYGHWPLNLRPSPQEASKNTLPVELMGSLMVYFAQRYQEQLSEALRVALETTLRHIYESNFYRKPLSSYGHHEAKYTAAKLIFGQRYGDAALVQDGYESLQLTRQRVTANGMTEYGGLPWFWHWVQAFTCAWQLIQDTEIRSELARMLDYLWSERATFYLGGAWVGPHARIWPHDMPKDTNVLHDYVQYGDFKLPTHMPRTEYAGFLAYEAPAQTIQTALERSSGPVEIKRQIPKQIGQAQHENDHLHSYVYITESFAMGGIWERIREFDNEQHRWDVAFPLDHVQGVNHGYFFHPDLEQPEGDLRHQSEYTEVLFHKQVIMASYDIPTGQPDYIKGCLPLGEWIETPNGLFGQIGNVYMAVYIQQAFKREVLEDRCFVTSQGSRNAVVVECIDQSQAELLEIRDVHHFAQLMNDKQPTYGATNTITYTSLLNQALLLSGDLAQGISKLIDGEVIDFTSYTVA</sequence>
<dbReference type="OrthoDB" id="2756463at2"/>
<organism evidence="1 2">
    <name type="scientific">Paenibacillus oryzisoli</name>
    <dbReference type="NCBI Taxonomy" id="1850517"/>
    <lineage>
        <taxon>Bacteria</taxon>
        <taxon>Bacillati</taxon>
        <taxon>Bacillota</taxon>
        <taxon>Bacilli</taxon>
        <taxon>Bacillales</taxon>
        <taxon>Paenibacillaceae</taxon>
        <taxon>Paenibacillus</taxon>
    </lineage>
</organism>
<dbReference type="Proteomes" id="UP000078454">
    <property type="component" value="Unassembled WGS sequence"/>
</dbReference>
<keyword evidence="2" id="KW-1185">Reference proteome</keyword>
<dbReference type="EMBL" id="LYPB01000084">
    <property type="protein sequence ID" value="OAS15250.1"/>
    <property type="molecule type" value="Genomic_DNA"/>
</dbReference>
<evidence type="ECO:0000313" key="1">
    <source>
        <dbReference type="EMBL" id="OAS15250.1"/>
    </source>
</evidence>
<gene>
    <name evidence="1" type="ORF">A8708_22890</name>
</gene>